<reference evidence="2 3" key="1">
    <citation type="submission" date="2020-12" db="EMBL/GenBank/DDBJ databases">
        <title>Enhanced detection system for hospital associated transmission using whole genome sequencing surveillance.</title>
        <authorList>
            <person name="Harrison L.H."/>
            <person name="Van Tyne D."/>
            <person name="Marsh J.W."/>
            <person name="Griffith M.P."/>
            <person name="Snyder D.J."/>
            <person name="Cooper V.S."/>
            <person name="Mustapha M."/>
        </authorList>
    </citation>
    <scope>NUCLEOTIDE SEQUENCE [LARGE SCALE GENOMIC DNA]</scope>
    <source>
        <strain evidence="2 3">SER00238</strain>
    </source>
</reference>
<dbReference type="Proteomes" id="UP000639004">
    <property type="component" value="Unassembled WGS sequence"/>
</dbReference>
<dbReference type="Pfam" id="PF08378">
    <property type="entry name" value="NERD"/>
    <property type="match status" value="1"/>
</dbReference>
<protein>
    <submittedName>
        <fullName evidence="2">NERD domain-containing protein</fullName>
    </submittedName>
</protein>
<dbReference type="InterPro" id="IPR027417">
    <property type="entry name" value="P-loop_NTPase"/>
</dbReference>
<proteinExistence type="predicted"/>
<dbReference type="RefSeq" id="WP_198642363.1">
    <property type="nucleotide sequence ID" value="NZ_JAEHSL010000012.1"/>
</dbReference>
<accession>A0ABS0TU06</accession>
<sequence length="1106" mass="121819">MTTGPASPPRIRIFIGSPLEHQSELDSLRAAYAVLMQSHCWAYVFANFNVSGRQLDLVIFTETTTLVIEAKGYTQPIRGGMNGPWEQRGPYGTKKIGNAYDQVLGAKNALRDEMQRVTRVDGYPNGLVAIMPNIPVGSCVTSGDFKAAVGSEQDIAQMLTQRSGAILTEEQCEVLSRRLCLEAFESVDAALNERMLTATRSCAKYITAFAEFYGPLAIKLLGDQYEHEASVVALTDVQSMAAGSAEGILIRGPSGCGKTLLTTACAISCLERNCIPIFVSAKDFKGQLQDLLDREVALLNSRSARSIVSASKLLGKRIMLFIDGYNECRDDLKVALTRSFKAFALRFGAGLVVSSQQDLFRSEILSMKTIIVMRPSDELKASLARIEELGDRAGNCTGLLQAARSGLEAELVGKAGSLLTVGASRFALFDAYSRIKLGIAASEGIRVLSAFASVLATRASFSLSIREFDRLGDSVGLSREARDVLFCSQLLYLRGDRVSFVHELFYAAFAAEAVIRSAGNNVSQIQSALNSPRFHSSRSFIIGSVEDDRVAQGVLETSKDQDLLTSCCQGECGVLAQSIVKCRIDTILDGMVAEAQGIEFELTGEGWDGVTVVGTSLRPDIKDCHSYLQAIGQSLTEGQYFDAVMDACKYMDEAIANAAREFSSEAKLRKIPLRHALFSQAYVIHHAAGISQLVNFIHSGHLLKCSQQGREFGVALKKAWLNAETPGQFYFLTRLTRFSEYEEVAVPYVVQLLQNIRLYPYHLQLDLIDFARHQYDVEDPYRTEMIDALQASLDKLGVMMNTMVFEALHALGALQEAEYNHLKVVRHEIADALGNVGPEADRAAWGVFSCQFDHPFDSSYWEEVQNLDDVRKKLLLIKACRGAVLPYISFLSILIRQLSEFNDPSVAYAIAPWTFLPDKKHFMPQDAIEVFVTAHESLGHLGVELPESRGEASTNAECALLACGELFYWLNRRDVKHPQSSCHTNAARIVLLNHYACASVGAFYLTTSRMISAEGGRKSLVNEYPDLAVTICREALKRREAQISFYKCGFQDDIAKITIFSIQILGGLGDRNDLNALRDLCDDESYGVDALDAIKKIEARTSFKQV</sequence>
<comment type="caution">
    <text evidence="2">The sequence shown here is derived from an EMBL/GenBank/DDBJ whole genome shotgun (WGS) entry which is preliminary data.</text>
</comment>
<organism evidence="2 3">
    <name type="scientific">Serratia proteamaculans</name>
    <dbReference type="NCBI Taxonomy" id="28151"/>
    <lineage>
        <taxon>Bacteria</taxon>
        <taxon>Pseudomonadati</taxon>
        <taxon>Pseudomonadota</taxon>
        <taxon>Gammaproteobacteria</taxon>
        <taxon>Enterobacterales</taxon>
        <taxon>Yersiniaceae</taxon>
        <taxon>Serratia</taxon>
    </lineage>
</organism>
<dbReference type="Gene3D" id="3.40.50.300">
    <property type="entry name" value="P-loop containing nucleotide triphosphate hydrolases"/>
    <property type="match status" value="1"/>
</dbReference>
<evidence type="ECO:0000313" key="2">
    <source>
        <dbReference type="EMBL" id="MBI6181846.1"/>
    </source>
</evidence>
<dbReference type="SUPFAM" id="SSF52540">
    <property type="entry name" value="P-loop containing nucleoside triphosphate hydrolases"/>
    <property type="match status" value="1"/>
</dbReference>
<dbReference type="InterPro" id="IPR011528">
    <property type="entry name" value="NERD"/>
</dbReference>
<gene>
    <name evidence="2" type="ORF">JEQ07_15755</name>
</gene>
<evidence type="ECO:0000259" key="1">
    <source>
        <dbReference type="Pfam" id="PF08378"/>
    </source>
</evidence>
<name>A0ABS0TU06_SERPR</name>
<evidence type="ECO:0000313" key="3">
    <source>
        <dbReference type="Proteomes" id="UP000639004"/>
    </source>
</evidence>
<feature type="domain" description="NERD" evidence="1">
    <location>
        <begin position="43"/>
        <end position="114"/>
    </location>
</feature>
<dbReference type="EMBL" id="JAEHSL010000012">
    <property type="protein sequence ID" value="MBI6181846.1"/>
    <property type="molecule type" value="Genomic_DNA"/>
</dbReference>
<keyword evidence="3" id="KW-1185">Reference proteome</keyword>